<proteinExistence type="predicted"/>
<sequence length="292" mass="30107">MRMASAQACPSCGTAMRPIVWGYGTIADVADAGDVVIGGCVVDVDEVGRVAAFQCPACGTRADDGGFALEQPEPVVAVVEHPFSVGASPAPVQQEVSMSDASQQQFSGDDFGAAVGEGSWPGQATPYSSRDDEIPAASAAAPDHVEPYSSRSGETPPPSAPMPDHVEPYASRSDDIPGAPGASVDRVEPYASREQDDPPRVEGSWQERIAPFDGGASGDADVPLDAAADDPQAGVEAPGEYTDASADDPQADAEQTEVVHGSVDAIAEHNRGADDDRFSDAEEEGWPPGRAD</sequence>
<feature type="compositionally biased region" description="Basic and acidic residues" evidence="1">
    <location>
        <begin position="266"/>
        <end position="280"/>
    </location>
</feature>
<evidence type="ECO:0000313" key="2">
    <source>
        <dbReference type="EMBL" id="GGN76655.1"/>
    </source>
</evidence>
<organism evidence="2 3">
    <name type="scientific">Agrococcus terreus</name>
    <dbReference type="NCBI Taxonomy" id="574649"/>
    <lineage>
        <taxon>Bacteria</taxon>
        <taxon>Bacillati</taxon>
        <taxon>Actinomycetota</taxon>
        <taxon>Actinomycetes</taxon>
        <taxon>Micrococcales</taxon>
        <taxon>Microbacteriaceae</taxon>
        <taxon>Agrococcus</taxon>
    </lineage>
</organism>
<gene>
    <name evidence="2" type="ORF">GCM10010968_00250</name>
</gene>
<feature type="compositionally biased region" description="Basic and acidic residues" evidence="1">
    <location>
        <begin position="164"/>
        <end position="175"/>
    </location>
</feature>
<comment type="caution">
    <text evidence="2">The sequence shown here is derived from an EMBL/GenBank/DDBJ whole genome shotgun (WGS) entry which is preliminary data.</text>
</comment>
<evidence type="ECO:0000256" key="1">
    <source>
        <dbReference type="SAM" id="MobiDB-lite"/>
    </source>
</evidence>
<feature type="compositionally biased region" description="Acidic residues" evidence="1">
    <location>
        <begin position="245"/>
        <end position="255"/>
    </location>
</feature>
<feature type="compositionally biased region" description="Basic and acidic residues" evidence="1">
    <location>
        <begin position="185"/>
        <end position="200"/>
    </location>
</feature>
<dbReference type="Proteomes" id="UP000626982">
    <property type="component" value="Unassembled WGS sequence"/>
</dbReference>
<accession>A0ABQ2KCF0</accession>
<evidence type="ECO:0000313" key="3">
    <source>
        <dbReference type="Proteomes" id="UP000626982"/>
    </source>
</evidence>
<dbReference type="EMBL" id="BMLM01000001">
    <property type="protein sequence ID" value="GGN76655.1"/>
    <property type="molecule type" value="Genomic_DNA"/>
</dbReference>
<reference evidence="3" key="1">
    <citation type="journal article" date="2019" name="Int. J. Syst. Evol. Microbiol.">
        <title>The Global Catalogue of Microorganisms (GCM) 10K type strain sequencing project: providing services to taxonomists for standard genome sequencing and annotation.</title>
        <authorList>
            <consortium name="The Broad Institute Genomics Platform"/>
            <consortium name="The Broad Institute Genome Sequencing Center for Infectious Disease"/>
            <person name="Wu L."/>
            <person name="Ma J."/>
        </authorList>
    </citation>
    <scope>NUCLEOTIDE SEQUENCE [LARGE SCALE GENOMIC DNA]</scope>
    <source>
        <strain evidence="3">CGMCC 1.6960</strain>
    </source>
</reference>
<keyword evidence="3" id="KW-1185">Reference proteome</keyword>
<protein>
    <submittedName>
        <fullName evidence="2">Uncharacterized protein</fullName>
    </submittedName>
</protein>
<feature type="region of interest" description="Disordered" evidence="1">
    <location>
        <begin position="90"/>
        <end position="292"/>
    </location>
</feature>
<feature type="compositionally biased region" description="Polar residues" evidence="1">
    <location>
        <begin position="94"/>
        <end position="107"/>
    </location>
</feature>
<name>A0ABQ2KCF0_9MICO</name>
<feature type="compositionally biased region" description="Low complexity" evidence="1">
    <location>
        <begin position="219"/>
        <end position="233"/>
    </location>
</feature>